<reference evidence="2" key="3">
    <citation type="submission" date="2015-04" db="UniProtKB">
        <authorList>
            <consortium name="EnsemblPlants"/>
        </authorList>
    </citation>
    <scope>IDENTIFICATION</scope>
    <source>
        <strain evidence="2">cv. Jemalong A17</strain>
    </source>
</reference>
<reference evidence="1 3" key="2">
    <citation type="journal article" date="2014" name="BMC Genomics">
        <title>An improved genome release (version Mt4.0) for the model legume Medicago truncatula.</title>
        <authorList>
            <person name="Tang H."/>
            <person name="Krishnakumar V."/>
            <person name="Bidwell S."/>
            <person name="Rosen B."/>
            <person name="Chan A."/>
            <person name="Zhou S."/>
            <person name="Gentzbittel L."/>
            <person name="Childs K.L."/>
            <person name="Yandell M."/>
            <person name="Gundlach H."/>
            <person name="Mayer K.F."/>
            <person name="Schwartz D.C."/>
            <person name="Town C.D."/>
        </authorList>
    </citation>
    <scope>GENOME REANNOTATION</scope>
    <source>
        <strain evidence="2 3">cv. Jemalong A17</strain>
    </source>
</reference>
<protein>
    <submittedName>
        <fullName evidence="1 2">Uncharacterized protein</fullName>
    </submittedName>
</protein>
<organism evidence="1 3">
    <name type="scientific">Medicago truncatula</name>
    <name type="common">Barrel medic</name>
    <name type="synonym">Medicago tribuloides</name>
    <dbReference type="NCBI Taxonomy" id="3880"/>
    <lineage>
        <taxon>Eukaryota</taxon>
        <taxon>Viridiplantae</taxon>
        <taxon>Streptophyta</taxon>
        <taxon>Embryophyta</taxon>
        <taxon>Tracheophyta</taxon>
        <taxon>Spermatophyta</taxon>
        <taxon>Magnoliopsida</taxon>
        <taxon>eudicotyledons</taxon>
        <taxon>Gunneridae</taxon>
        <taxon>Pentapetalae</taxon>
        <taxon>rosids</taxon>
        <taxon>fabids</taxon>
        <taxon>Fabales</taxon>
        <taxon>Fabaceae</taxon>
        <taxon>Papilionoideae</taxon>
        <taxon>50 kb inversion clade</taxon>
        <taxon>NPAAA clade</taxon>
        <taxon>Hologalegina</taxon>
        <taxon>IRL clade</taxon>
        <taxon>Trifolieae</taxon>
        <taxon>Medicago</taxon>
    </lineage>
</organism>
<dbReference type="HOGENOM" id="CLU_1930693_0_0_1"/>
<dbReference type="AlphaFoldDB" id="G7L3P4"/>
<proteinExistence type="predicted"/>
<accession>G7L3P4</accession>
<evidence type="ECO:0000313" key="1">
    <source>
        <dbReference type="EMBL" id="AES81028.1"/>
    </source>
</evidence>
<name>G7L3P4_MEDTR</name>
<reference evidence="1 3" key="1">
    <citation type="journal article" date="2011" name="Nature">
        <title>The Medicago genome provides insight into the evolution of rhizobial symbioses.</title>
        <authorList>
            <person name="Young N.D."/>
            <person name="Debelle F."/>
            <person name="Oldroyd G.E."/>
            <person name="Geurts R."/>
            <person name="Cannon S.B."/>
            <person name="Udvardi M.K."/>
            <person name="Benedito V.A."/>
            <person name="Mayer K.F."/>
            <person name="Gouzy J."/>
            <person name="Schoof H."/>
            <person name="Van de Peer Y."/>
            <person name="Proost S."/>
            <person name="Cook D.R."/>
            <person name="Meyers B.C."/>
            <person name="Spannagl M."/>
            <person name="Cheung F."/>
            <person name="De Mita S."/>
            <person name="Krishnakumar V."/>
            <person name="Gundlach H."/>
            <person name="Zhou S."/>
            <person name="Mudge J."/>
            <person name="Bharti A.K."/>
            <person name="Murray J.D."/>
            <person name="Naoumkina M.A."/>
            <person name="Rosen B."/>
            <person name="Silverstein K.A."/>
            <person name="Tang H."/>
            <person name="Rombauts S."/>
            <person name="Zhao P.X."/>
            <person name="Zhou P."/>
            <person name="Barbe V."/>
            <person name="Bardou P."/>
            <person name="Bechner M."/>
            <person name="Bellec A."/>
            <person name="Berger A."/>
            <person name="Berges H."/>
            <person name="Bidwell S."/>
            <person name="Bisseling T."/>
            <person name="Choisne N."/>
            <person name="Couloux A."/>
            <person name="Denny R."/>
            <person name="Deshpande S."/>
            <person name="Dai X."/>
            <person name="Doyle J.J."/>
            <person name="Dudez A.M."/>
            <person name="Farmer A.D."/>
            <person name="Fouteau S."/>
            <person name="Franken C."/>
            <person name="Gibelin C."/>
            <person name="Gish J."/>
            <person name="Goldstein S."/>
            <person name="Gonzalez A.J."/>
            <person name="Green P.J."/>
            <person name="Hallab A."/>
            <person name="Hartog M."/>
            <person name="Hua A."/>
            <person name="Humphray S.J."/>
            <person name="Jeong D.H."/>
            <person name="Jing Y."/>
            <person name="Jocker A."/>
            <person name="Kenton S.M."/>
            <person name="Kim D.J."/>
            <person name="Klee K."/>
            <person name="Lai H."/>
            <person name="Lang C."/>
            <person name="Lin S."/>
            <person name="Macmil S.L."/>
            <person name="Magdelenat G."/>
            <person name="Matthews L."/>
            <person name="McCorrison J."/>
            <person name="Monaghan E.L."/>
            <person name="Mun J.H."/>
            <person name="Najar F.Z."/>
            <person name="Nicholson C."/>
            <person name="Noirot C."/>
            <person name="O'Bleness M."/>
            <person name="Paule C.R."/>
            <person name="Poulain J."/>
            <person name="Prion F."/>
            <person name="Qin B."/>
            <person name="Qu C."/>
            <person name="Retzel E.F."/>
            <person name="Riddle C."/>
            <person name="Sallet E."/>
            <person name="Samain S."/>
            <person name="Samson N."/>
            <person name="Sanders I."/>
            <person name="Saurat O."/>
            <person name="Scarpelli C."/>
            <person name="Schiex T."/>
            <person name="Segurens B."/>
            <person name="Severin A.J."/>
            <person name="Sherrier D.J."/>
            <person name="Shi R."/>
            <person name="Sims S."/>
            <person name="Singer S.R."/>
            <person name="Sinharoy S."/>
            <person name="Sterck L."/>
            <person name="Viollet A."/>
            <person name="Wang B.B."/>
            <person name="Wang K."/>
            <person name="Wang M."/>
            <person name="Wang X."/>
            <person name="Warfsmann J."/>
            <person name="Weissenbach J."/>
            <person name="White D.D."/>
            <person name="White J.D."/>
            <person name="Wiley G.B."/>
            <person name="Wincker P."/>
            <person name="Xing Y."/>
            <person name="Yang L."/>
            <person name="Yao Z."/>
            <person name="Ying F."/>
            <person name="Zhai J."/>
            <person name="Zhou L."/>
            <person name="Zuber A."/>
            <person name="Denarie J."/>
            <person name="Dixon R.A."/>
            <person name="May G.D."/>
            <person name="Schwartz D.C."/>
            <person name="Rogers J."/>
            <person name="Quetier F."/>
            <person name="Town C.D."/>
            <person name="Roe B.A."/>
        </authorList>
    </citation>
    <scope>NUCLEOTIDE SEQUENCE [LARGE SCALE GENOMIC DNA]</scope>
    <source>
        <strain evidence="1">A17</strain>
        <strain evidence="2 3">cv. Jemalong A17</strain>
    </source>
</reference>
<sequence>MATSSKLFINNGLTPRWHQFLPCARFLHRQRLDLFTFVSSPRKFAECLYCDVSPSPILLVLSRFIESHVIYSHAVIHSHSHTFTHSYNHAFINIFTYSYVYTYTSYAQHQFTHNCISRPESRFGRVSSVQS</sequence>
<dbReference type="EnsemblPlants" id="AES81028">
    <property type="protein sequence ID" value="AES81028"/>
    <property type="gene ID" value="MTR_7g087790"/>
</dbReference>
<evidence type="ECO:0000313" key="2">
    <source>
        <dbReference type="EnsemblPlants" id="AES81028"/>
    </source>
</evidence>
<dbReference type="Proteomes" id="UP000002051">
    <property type="component" value="Unassembled WGS sequence"/>
</dbReference>
<evidence type="ECO:0000313" key="3">
    <source>
        <dbReference type="Proteomes" id="UP000002051"/>
    </source>
</evidence>
<keyword evidence="3" id="KW-1185">Reference proteome</keyword>
<gene>
    <name evidence="1" type="ordered locus">MTR_7g087790</name>
</gene>
<dbReference type="EMBL" id="CM001223">
    <property type="protein sequence ID" value="AES81028.1"/>
    <property type="molecule type" value="Genomic_DNA"/>
</dbReference>
<dbReference type="PaxDb" id="3880-AES81028"/>